<dbReference type="OrthoDB" id="327910at2759"/>
<proteinExistence type="predicted"/>
<reference evidence="2" key="1">
    <citation type="journal article" date="2006" name="PLoS Biol.">
        <title>Macronuclear genome sequence of the ciliate Tetrahymena thermophila, a model eukaryote.</title>
        <authorList>
            <person name="Eisen J.A."/>
            <person name="Coyne R.S."/>
            <person name="Wu M."/>
            <person name="Wu D."/>
            <person name="Thiagarajan M."/>
            <person name="Wortman J.R."/>
            <person name="Badger J.H."/>
            <person name="Ren Q."/>
            <person name="Amedeo P."/>
            <person name="Jones K.M."/>
            <person name="Tallon L.J."/>
            <person name="Delcher A.L."/>
            <person name="Salzberg S.L."/>
            <person name="Silva J.C."/>
            <person name="Haas B.J."/>
            <person name="Majoros W.H."/>
            <person name="Farzad M."/>
            <person name="Carlton J.M."/>
            <person name="Smith R.K. Jr."/>
            <person name="Garg J."/>
            <person name="Pearlman R.E."/>
            <person name="Karrer K.M."/>
            <person name="Sun L."/>
            <person name="Manning G."/>
            <person name="Elde N.C."/>
            <person name="Turkewitz A.P."/>
            <person name="Asai D.J."/>
            <person name="Wilkes D.E."/>
            <person name="Wang Y."/>
            <person name="Cai H."/>
            <person name="Collins K."/>
            <person name="Stewart B.A."/>
            <person name="Lee S.R."/>
            <person name="Wilamowska K."/>
            <person name="Weinberg Z."/>
            <person name="Ruzzo W.L."/>
            <person name="Wloga D."/>
            <person name="Gaertig J."/>
            <person name="Frankel J."/>
            <person name="Tsao C.-C."/>
            <person name="Gorovsky M.A."/>
            <person name="Keeling P.J."/>
            <person name="Waller R.F."/>
            <person name="Patron N.J."/>
            <person name="Cherry J.M."/>
            <person name="Stover N.A."/>
            <person name="Krieger C.J."/>
            <person name="del Toro C."/>
            <person name="Ryder H.F."/>
            <person name="Williamson S.C."/>
            <person name="Barbeau R.A."/>
            <person name="Hamilton E.P."/>
            <person name="Orias E."/>
        </authorList>
    </citation>
    <scope>NUCLEOTIDE SEQUENCE [LARGE SCALE GENOMIC DNA]</scope>
    <source>
        <strain evidence="2">SB210</strain>
    </source>
</reference>
<evidence type="ECO:0000313" key="1">
    <source>
        <dbReference type="EMBL" id="EAR87571.3"/>
    </source>
</evidence>
<dbReference type="SUPFAM" id="SSF101908">
    <property type="entry name" value="Putative isomerase YbhE"/>
    <property type="match status" value="1"/>
</dbReference>
<dbReference type="RefSeq" id="XP_001007816.3">
    <property type="nucleotide sequence ID" value="XM_001007816.3"/>
</dbReference>
<protein>
    <recommendedName>
        <fullName evidence="3">Calpain family cysteine protease</fullName>
    </recommendedName>
</protein>
<dbReference type="EMBL" id="GG662853">
    <property type="protein sequence ID" value="EAR87571.3"/>
    <property type="molecule type" value="Genomic_DNA"/>
</dbReference>
<evidence type="ECO:0008006" key="3">
    <source>
        <dbReference type="Google" id="ProtNLM"/>
    </source>
</evidence>
<evidence type="ECO:0000313" key="2">
    <source>
        <dbReference type="Proteomes" id="UP000009168"/>
    </source>
</evidence>
<dbReference type="KEGG" id="tet:TTHERM_00070780"/>
<dbReference type="SUPFAM" id="SSF50969">
    <property type="entry name" value="YVTN repeat-like/Quinoprotein amine dehydrogenase"/>
    <property type="match status" value="1"/>
</dbReference>
<keyword evidence="2" id="KW-1185">Reference proteome</keyword>
<dbReference type="InParanoid" id="I7LTZ3"/>
<dbReference type="Pfam" id="PF08309">
    <property type="entry name" value="LVIVD"/>
    <property type="match status" value="1"/>
</dbReference>
<name>I7LTZ3_TETTS</name>
<accession>I7LTZ3</accession>
<sequence length="1642" mass="190782">MYKAFEFFKLEEVILEQTIDYMQFITQMIYINEIEQLIISGQNGLITSYNTTQKSQIHTIGLFQMEVQYISGLFLSIDYQYLFVGAYYDGMCILKLNLSLDSKNNLHNQITFNQVGTGVVGFSAQFCLATKDFYVYCYDQWTGLYYANTQQLAQKNQNENTYPINFQFVYYWPDQQPNPSIKSLLTNSQETILFVGVRSLGVYLFDIMHRNQIQLIQVISTDSIPFSIQLSRNENYLYVTNTSSVFAFPQIQTNLNDNFPNLFNTHQSAFNDLKLAIKPRCYTDFSDNYLFGAFDQDGFFVFPIFKNPYRLNTKIFKNYPFQLDTLQFEQEGKYIIVPEYYQGIILSIYQYNPLNNSEQQQDISPMNMKIVKVYNYDTNFYSAYMAFSLDRSIAVQSVQEFLIIYNSTNILDMQILSIWQKPNPFIGDLSDVCISPNNKWIIGIILDQGYYVLDISNKTNPTLVNYQVSLSGSSILLSTYYNLAYVAEGGKGFGILDLTFLPQIKYMSRLSITGYSYMLLPLQKEDFIIITQSDKGLITLVDITNKQNPIIINKILYLNQHAQAVCSCKTLNYLFIAISNGILTVPFKSDFQIHTEVAQIKQFINPKSTQKLRYNRQSLTLASNQANITNEYIFQVGQTIVLDFTILYPINLDMTISNIYIYQSGKIENLPTYFMFDVEQSSLQILIQKDLLGLKNIISDLIIILIKTQIPIDSISFIYQSQDSADLGITNSTQATLIYQYLINQNIINLDGTINDNYDVQKQLTFDNQFQNLLIDKSVMQESLYLDVMSQIIQKVSITLKKSYSYNPFKFYVISSLNFDNQNKFKYISTNSLDTITVTLQINSKIGKLIHKKQDSINFQISDSQDQLQIQGTLENVNKVLQQQIIFANSSQINEISSSTIQITVNDNINLPLTKLFNISECTFIVLKKQIAVNKHLNLQSQINQQFVNAVVDIETNIAITFSSKTFIVGDTSLITYQAYIQGSDGEFIIIPPSLWLQQQSNDKLNFRGTTTSSLYGQIYRFQIKATDGYTTAVDQFTVQVYGIPFTYALNLLIKILGPLIGILGIFKARYHFFNIIFSERVTFSQEEVECGIKYNKQLIIINKQYEDGMYIVRNLFKNIMQKDVLLQQNKQSGIKKNNNISDIQLKNMDNLFETNIKTNQLGENYFKDYQKFEQTKKLTIEKEANQQYIQKVLLNLSKFKNKCSKSDLEKRYLNESGGLVLSKVIQDIISFNIRPDTYSQISEQQFINELVDENSLIQRIIRALISRYLLKLDKISQIIYEFIKLQCFNIIQHNKNDWYKAIINIQYRNYPLQNEDQEDQNIFPLLHFKYEQLLQILQQLNNNNDHKLLQKIPNSFSQLKKYFDKYLNGVNIFLLREVIFADAYGFPQYKPSSFQPSIGLSIHINSQDISQIIAFKKRNINKYIKPIFKLLNLEYTRYAFSKNTRLPTWLSFNLKKGVIFLYGVPQNQDIEEVLIKIYNDNKYVIQQFIINVSLNESQLNKKIKQYDQINNQLDQSKLLLSQNEQRLPKRPKMRRNIYSSSHIKDSEMLQSHFTSQKNLTDIMKNSFKLEYPIKTNQNQTLQNENLQLMSESNNIGDELKEQELKSFLLFSPHQNSLSSKESQTSNIYINVIAKDEVKENI</sequence>
<organism evidence="1 2">
    <name type="scientific">Tetrahymena thermophila (strain SB210)</name>
    <dbReference type="NCBI Taxonomy" id="312017"/>
    <lineage>
        <taxon>Eukaryota</taxon>
        <taxon>Sar</taxon>
        <taxon>Alveolata</taxon>
        <taxon>Ciliophora</taxon>
        <taxon>Intramacronucleata</taxon>
        <taxon>Oligohymenophorea</taxon>
        <taxon>Hymenostomatida</taxon>
        <taxon>Tetrahymenina</taxon>
        <taxon>Tetrahymenidae</taxon>
        <taxon>Tetrahymena</taxon>
    </lineage>
</organism>
<dbReference type="InterPro" id="IPR011044">
    <property type="entry name" value="Quino_amine_DH_bsu"/>
</dbReference>
<gene>
    <name evidence="1" type="ORF">TTHERM_00070780</name>
</gene>
<dbReference type="Proteomes" id="UP000009168">
    <property type="component" value="Unassembled WGS sequence"/>
</dbReference>
<dbReference type="GeneID" id="7828989"/>
<dbReference type="InterPro" id="IPR013211">
    <property type="entry name" value="LVIVD"/>
</dbReference>